<comment type="caution">
    <text evidence="3">The sequence shown here is derived from an EMBL/GenBank/DDBJ whole genome shotgun (WGS) entry which is preliminary data.</text>
</comment>
<proteinExistence type="inferred from homology"/>
<dbReference type="EMBL" id="JAFIQS010000004">
    <property type="protein sequence ID" value="KAG5170017.1"/>
    <property type="molecule type" value="Genomic_DNA"/>
</dbReference>
<dbReference type="PRINTS" id="PR00368">
    <property type="entry name" value="FADPNR"/>
</dbReference>
<dbReference type="AlphaFoldDB" id="A0A8H7XZJ7"/>
<comment type="similarity">
    <text evidence="1">Belongs to the FAD-binding monooxygenase family.</text>
</comment>
<sequence>MHSKNRSVVIVGAGFGGIAAAIALKKHGYENFMILEKAFDVGGTWRENKYPGCTSDVSIHYYSLSTDLKDDWDHTCEFAYNIHAYTKDIVAKNNLTSHILFGVKVISATWDATSQSYTITTEDVRSQKLSVLEANIVISAHGILHVPRYPNIPGLNDFSGPIMHTAKWDTNLDLRGKKIAVIGNGGSACQLVPYVAKTEGVQLTHFVRTRNWILPAMVAPIHRYWKWAFRHIPFLTRLFRWTMFWVFEASFYLIFKMATTRAFLMKAGKKFMNDTAPKKYRGLLEPSFPLGCRRIVFDSGYLASLHRPNVDLKEGGDIVSVDSTGIIMKTGEKLPFDVIACGTGFVTDKFPYHLRGRESTIQEFYDKHDGPLAYLGTTVPGFPNFFMINGPNTATGYTSLLHIMQLVKPILDNEVTSFEVTPKANDDYNKGLQSKLNDMVFSFCSSWYRAGHNGRNVSIFPGSALQFWWACRKIDWSHYVAVGPNAAKFSNSGLGFVPILSAVVLSASMLWWTLGN</sequence>
<organism evidence="3">
    <name type="scientific">Psilocybe cubensis</name>
    <name type="common">Psychedelic mushroom</name>
    <name type="synonym">Stropharia cubensis</name>
    <dbReference type="NCBI Taxonomy" id="181762"/>
    <lineage>
        <taxon>Eukaryota</taxon>
        <taxon>Fungi</taxon>
        <taxon>Dikarya</taxon>
        <taxon>Basidiomycota</taxon>
        <taxon>Agaricomycotina</taxon>
        <taxon>Agaricomycetes</taxon>
        <taxon>Agaricomycetidae</taxon>
        <taxon>Agaricales</taxon>
        <taxon>Agaricineae</taxon>
        <taxon>Strophariaceae</taxon>
        <taxon>Psilocybe</taxon>
    </lineage>
</organism>
<keyword evidence="2" id="KW-1133">Transmembrane helix</keyword>
<feature type="transmembrane region" description="Helical" evidence="2">
    <location>
        <begin position="238"/>
        <end position="255"/>
    </location>
</feature>
<evidence type="ECO:0008006" key="4">
    <source>
        <dbReference type="Google" id="ProtNLM"/>
    </source>
</evidence>
<evidence type="ECO:0000313" key="3">
    <source>
        <dbReference type="EMBL" id="KAG5170017.1"/>
    </source>
</evidence>
<dbReference type="Gene3D" id="3.50.50.60">
    <property type="entry name" value="FAD/NAD(P)-binding domain"/>
    <property type="match status" value="2"/>
</dbReference>
<keyword evidence="2" id="KW-0812">Transmembrane</keyword>
<gene>
    <name evidence="3" type="ORF">JR316_004400</name>
</gene>
<evidence type="ECO:0000256" key="1">
    <source>
        <dbReference type="ARBA" id="ARBA00010139"/>
    </source>
</evidence>
<accession>A0A8H7XZJ7</accession>
<protein>
    <recommendedName>
        <fullName evidence="4">Monooxygenase</fullName>
    </recommendedName>
</protein>
<dbReference type="OrthoDB" id="74360at2759"/>
<reference evidence="3" key="1">
    <citation type="submission" date="2021-02" db="EMBL/GenBank/DDBJ databases">
        <title>Psilocybe cubensis genome.</title>
        <authorList>
            <person name="Mckernan K.J."/>
            <person name="Crawford S."/>
            <person name="Trippe A."/>
            <person name="Kane L.T."/>
            <person name="Mclaughlin S."/>
        </authorList>
    </citation>
    <scope>NUCLEOTIDE SEQUENCE [LARGE SCALE GENOMIC DNA]</scope>
    <source>
        <strain evidence="3">MGC-MH-2018</strain>
    </source>
</reference>
<name>A0A8H7XZJ7_PSICU</name>
<keyword evidence="2" id="KW-0472">Membrane</keyword>
<dbReference type="SUPFAM" id="SSF51905">
    <property type="entry name" value="FAD/NAD(P)-binding domain"/>
    <property type="match status" value="2"/>
</dbReference>
<dbReference type="PANTHER" id="PTHR42877:SF4">
    <property type="entry name" value="FAD_NAD(P)-BINDING DOMAIN-CONTAINING PROTEIN-RELATED"/>
    <property type="match status" value="1"/>
</dbReference>
<dbReference type="PANTHER" id="PTHR42877">
    <property type="entry name" value="L-ORNITHINE N(5)-MONOOXYGENASE-RELATED"/>
    <property type="match status" value="1"/>
</dbReference>
<dbReference type="PRINTS" id="PR00469">
    <property type="entry name" value="PNDRDTASEII"/>
</dbReference>
<feature type="transmembrane region" description="Helical" evidence="2">
    <location>
        <begin position="494"/>
        <end position="514"/>
    </location>
</feature>
<dbReference type="InterPro" id="IPR036188">
    <property type="entry name" value="FAD/NAD-bd_sf"/>
</dbReference>
<evidence type="ECO:0000256" key="2">
    <source>
        <dbReference type="SAM" id="Phobius"/>
    </source>
</evidence>
<dbReference type="InterPro" id="IPR051209">
    <property type="entry name" value="FAD-bind_Monooxygenase_sf"/>
</dbReference>
<dbReference type="Pfam" id="PF13738">
    <property type="entry name" value="Pyr_redox_3"/>
    <property type="match status" value="1"/>
</dbReference>